<dbReference type="GeneID" id="63860867"/>
<dbReference type="Proteomes" id="UP000249789">
    <property type="component" value="Unassembled WGS sequence"/>
</dbReference>
<feature type="region of interest" description="Disordered" evidence="1">
    <location>
        <begin position="196"/>
        <end position="223"/>
    </location>
</feature>
<accession>A0A8G1VTG3</accession>
<keyword evidence="3" id="KW-1185">Reference proteome</keyword>
<evidence type="ECO:0000313" key="3">
    <source>
        <dbReference type="Proteomes" id="UP000249789"/>
    </source>
</evidence>
<proteinExistence type="predicted"/>
<name>A0A8G1VTG3_9EURO</name>
<protein>
    <recommendedName>
        <fullName evidence="4">HRQ family protein</fullName>
    </recommendedName>
</protein>
<dbReference type="RefSeq" id="XP_040795068.1">
    <property type="nucleotide sequence ID" value="XM_040943534.1"/>
</dbReference>
<evidence type="ECO:0000256" key="1">
    <source>
        <dbReference type="SAM" id="MobiDB-lite"/>
    </source>
</evidence>
<feature type="compositionally biased region" description="Pro residues" evidence="1">
    <location>
        <begin position="197"/>
        <end position="206"/>
    </location>
</feature>
<dbReference type="EMBL" id="KZ824737">
    <property type="protein sequence ID" value="RAK71056.1"/>
    <property type="molecule type" value="Genomic_DNA"/>
</dbReference>
<sequence>MATADPVSIAFIHFITDHWPYLGAGLLVLCVLLVQRRSPAPTHEDPKKNPTIPQIDPLVDFDWTKTEPLVLRPFKPRYHITMGIETTTLSEIVQIDKHYLSRIQLRTALIQHKKPAVLGTTPRAVPAVRELYTFLVNDYLPQRYGAIFHRLPPSPNQLESITNVITGETIPCTPPTDPEEALAIIGRQVEEDFLLLLPPPPPPPSPTTSTTGPKTEPRAEDPENKQMSLEAFIGCFPNGFSWADKFTKSLAAIHVPVPDYTAKLRGSMDRYLGRLAVGTVVKRANWTVSVDGELHAADSMHLYEGETVEEVDVLDIEKARLRCERQVLFRLPRSNAVVFVVRTYMYPLQEIKEEGSGPRMVEAIAGLKAGSSPGFHFYKRAAVWQRAVSEFLVGKGGGCAE</sequence>
<dbReference type="AlphaFoldDB" id="A0A8G1VTG3"/>
<dbReference type="InterPro" id="IPR021848">
    <property type="entry name" value="HODM_asu-like"/>
</dbReference>
<organism evidence="2 3">
    <name type="scientific">Aspergillus fijiensis CBS 313.89</name>
    <dbReference type="NCBI Taxonomy" id="1448319"/>
    <lineage>
        <taxon>Eukaryota</taxon>
        <taxon>Fungi</taxon>
        <taxon>Dikarya</taxon>
        <taxon>Ascomycota</taxon>
        <taxon>Pezizomycotina</taxon>
        <taxon>Eurotiomycetes</taxon>
        <taxon>Eurotiomycetidae</taxon>
        <taxon>Eurotiales</taxon>
        <taxon>Aspergillaceae</taxon>
        <taxon>Aspergillus</taxon>
    </lineage>
</organism>
<reference evidence="2 3" key="1">
    <citation type="submission" date="2018-02" db="EMBL/GenBank/DDBJ databases">
        <title>The genomes of Aspergillus section Nigri reveals drivers in fungal speciation.</title>
        <authorList>
            <consortium name="DOE Joint Genome Institute"/>
            <person name="Vesth T.C."/>
            <person name="Nybo J."/>
            <person name="Theobald S."/>
            <person name="Brandl J."/>
            <person name="Frisvad J.C."/>
            <person name="Nielsen K.F."/>
            <person name="Lyhne E.K."/>
            <person name="Kogle M.E."/>
            <person name="Kuo A."/>
            <person name="Riley R."/>
            <person name="Clum A."/>
            <person name="Nolan M."/>
            <person name="Lipzen A."/>
            <person name="Salamov A."/>
            <person name="Henrissat B."/>
            <person name="Wiebenga A."/>
            <person name="De vries R.P."/>
            <person name="Grigoriev I.V."/>
            <person name="Mortensen U.H."/>
            <person name="Andersen M.R."/>
            <person name="Baker S.E."/>
        </authorList>
    </citation>
    <scope>NUCLEOTIDE SEQUENCE [LARGE SCALE GENOMIC DNA]</scope>
    <source>
        <strain evidence="2 3">CBS 313.89</strain>
    </source>
</reference>
<evidence type="ECO:0000313" key="2">
    <source>
        <dbReference type="EMBL" id="RAK71056.1"/>
    </source>
</evidence>
<dbReference type="Pfam" id="PF11927">
    <property type="entry name" value="HODM_asu-like"/>
    <property type="match status" value="1"/>
</dbReference>
<dbReference type="VEuPathDB" id="FungiDB:BO72DRAFT_442860"/>
<gene>
    <name evidence="2" type="ORF">BO72DRAFT_442860</name>
</gene>
<dbReference type="OrthoDB" id="5043642at2759"/>
<evidence type="ECO:0008006" key="4">
    <source>
        <dbReference type="Google" id="ProtNLM"/>
    </source>
</evidence>